<evidence type="ECO:0000313" key="1">
    <source>
        <dbReference type="EMBL" id="SMF02252.1"/>
    </source>
</evidence>
<dbReference type="AlphaFoldDB" id="A0A1Y6BG88"/>
<dbReference type="InterPro" id="IPR009977">
    <property type="entry name" value="Mig-14"/>
</dbReference>
<dbReference type="STRING" id="1123014.SAMN02745746_00787"/>
<proteinExistence type="predicted"/>
<dbReference type="Pfam" id="PF07395">
    <property type="entry name" value="Mig-14"/>
    <property type="match status" value="1"/>
</dbReference>
<sequence length="303" mass="34044">MTCLLRSLGWRSVSPEDYSLAYRKYGGSVINHPDILAFINRRFDCAPSYWGKPGSPGELSAVVATWGAYLAGEKEALKRFGIDTRFDFGTPEVVLPLAPDFRSSLLFRSKHLALDHQPQIANLSQRNRGRTLCFAKGLGENGMSKRSCQRRRNEAKKLLEAGGEIQPVSAFDPDQLATLYSHLFEKRWQRPYPLRPGLTDMMSSLRHLMTGHVILIKGQPVAFQFLLAAHSGNHYSVEYINGGVDPAAHEFSPGTVLTWLNVEQSWNLAQELGAQLRYSFGRNSADYKAQWAYEVPLLRTITL</sequence>
<dbReference type="EMBL" id="FXAG01000003">
    <property type="protein sequence ID" value="SMF02252.1"/>
    <property type="molecule type" value="Genomic_DNA"/>
</dbReference>
<name>A0A1Y6BG88_9NEIS</name>
<evidence type="ECO:0000313" key="2">
    <source>
        <dbReference type="Proteomes" id="UP000192920"/>
    </source>
</evidence>
<dbReference type="InterPro" id="IPR016181">
    <property type="entry name" value="Acyl_CoA_acyltransferase"/>
</dbReference>
<gene>
    <name evidence="1" type="ORF">SAMN02745746_00787</name>
</gene>
<accession>A0A1Y6BG88</accession>
<reference evidence="2" key="1">
    <citation type="submission" date="2017-04" db="EMBL/GenBank/DDBJ databases">
        <authorList>
            <person name="Varghese N."/>
            <person name="Submissions S."/>
        </authorList>
    </citation>
    <scope>NUCLEOTIDE SEQUENCE [LARGE SCALE GENOMIC DNA]</scope>
    <source>
        <strain evidence="2">DSM 22618</strain>
    </source>
</reference>
<dbReference type="Proteomes" id="UP000192920">
    <property type="component" value="Unassembled WGS sequence"/>
</dbReference>
<keyword evidence="2" id="KW-1185">Reference proteome</keyword>
<dbReference type="RefSeq" id="WP_085275130.1">
    <property type="nucleotide sequence ID" value="NZ_FXAG01000003.1"/>
</dbReference>
<protein>
    <submittedName>
        <fullName evidence="1">Mig-14 protein</fullName>
    </submittedName>
</protein>
<organism evidence="1 2">
    <name type="scientific">Pseudogulbenkiania subflava DSM 22618</name>
    <dbReference type="NCBI Taxonomy" id="1123014"/>
    <lineage>
        <taxon>Bacteria</taxon>
        <taxon>Pseudomonadati</taxon>
        <taxon>Pseudomonadota</taxon>
        <taxon>Betaproteobacteria</taxon>
        <taxon>Neisseriales</taxon>
        <taxon>Chromobacteriaceae</taxon>
        <taxon>Pseudogulbenkiania</taxon>
    </lineage>
</organism>
<dbReference type="SUPFAM" id="SSF55729">
    <property type="entry name" value="Acyl-CoA N-acyltransferases (Nat)"/>
    <property type="match status" value="1"/>
</dbReference>